<feature type="compositionally biased region" description="Pro residues" evidence="1">
    <location>
        <begin position="8"/>
        <end position="22"/>
    </location>
</feature>
<accession>A0A8J7I605</accession>
<dbReference type="RefSeq" id="WP_214435139.1">
    <property type="nucleotide sequence ID" value="NZ_CAWPUQ010000159.1"/>
</dbReference>
<feature type="region of interest" description="Disordered" evidence="1">
    <location>
        <begin position="1"/>
        <end position="25"/>
    </location>
</feature>
<evidence type="ECO:0000313" key="3">
    <source>
        <dbReference type="Proteomes" id="UP000662314"/>
    </source>
</evidence>
<dbReference type="NCBIfam" id="TIGR02595">
    <property type="entry name" value="PEP_CTERM"/>
    <property type="match status" value="1"/>
</dbReference>
<dbReference type="AlphaFoldDB" id="A0A8J7I605"/>
<proteinExistence type="predicted"/>
<evidence type="ECO:0000256" key="1">
    <source>
        <dbReference type="SAM" id="MobiDB-lite"/>
    </source>
</evidence>
<reference evidence="2 3" key="1">
    <citation type="journal article" date="2021" name="Int. J. Syst. Evol. Microbiol.">
        <title>Amazonocrinis nigriterrae gen. nov., sp. nov., Atlanticothrix silvestris gen. nov., sp. nov. and Dendronalium phyllosphericum gen. nov., sp. nov., nostocacean cyanobacteria from Brazilian environments.</title>
        <authorList>
            <person name="Alvarenga D.O."/>
            <person name="Andreote A.P.D."/>
            <person name="Branco L.H.Z."/>
            <person name="Delbaje E."/>
            <person name="Cruz R.B."/>
            <person name="Varani A.M."/>
            <person name="Fiore M.F."/>
        </authorList>
    </citation>
    <scope>NUCLEOTIDE SEQUENCE [LARGE SCALE GENOMIC DNA]</scope>
    <source>
        <strain evidence="2 3">CENA369</strain>
    </source>
</reference>
<protein>
    <submittedName>
        <fullName evidence="2">PEP-CTERM sorting domain-containing protein</fullName>
    </submittedName>
</protein>
<evidence type="ECO:0000313" key="2">
    <source>
        <dbReference type="EMBL" id="MBH8576404.1"/>
    </source>
</evidence>
<gene>
    <name evidence="2" type="ORF">I8752_26130</name>
</gene>
<name>A0A8J7I605_9NOST</name>
<dbReference type="EMBL" id="JAECZA010000231">
    <property type="protein sequence ID" value="MBH8576404.1"/>
    <property type="molecule type" value="Genomic_DNA"/>
</dbReference>
<dbReference type="Proteomes" id="UP000662314">
    <property type="component" value="Unassembled WGS sequence"/>
</dbReference>
<comment type="caution">
    <text evidence="2">The sequence shown here is derived from an EMBL/GenBank/DDBJ whole genome shotgun (WGS) entry which is preliminary data.</text>
</comment>
<dbReference type="InterPro" id="IPR013424">
    <property type="entry name" value="Ice-binding_C"/>
</dbReference>
<sequence length="56" mass="5732">MLGSIVPAPAPAPVPAPAPAPTPVVRKVPEPGTIAALDLFAVGALRIKRKNKQNNL</sequence>
<organism evidence="2 3">
    <name type="scientific">Dendronalium phyllosphericum CENA369</name>
    <dbReference type="NCBI Taxonomy" id="1725256"/>
    <lineage>
        <taxon>Bacteria</taxon>
        <taxon>Bacillati</taxon>
        <taxon>Cyanobacteriota</taxon>
        <taxon>Cyanophyceae</taxon>
        <taxon>Nostocales</taxon>
        <taxon>Nostocaceae</taxon>
        <taxon>Dendronalium</taxon>
        <taxon>Dendronalium phyllosphericum</taxon>
    </lineage>
</organism>
<keyword evidence="3" id="KW-1185">Reference proteome</keyword>